<dbReference type="EMBL" id="DSUH01000233">
    <property type="protein sequence ID" value="HGU33192.1"/>
    <property type="molecule type" value="Genomic_DNA"/>
</dbReference>
<gene>
    <name evidence="8" type="ORF">ENS29_10100</name>
</gene>
<dbReference type="PANTHER" id="PTHR32308">
    <property type="entry name" value="LYASE BETA SUBUNIT, PUTATIVE (AFU_ORTHOLOGUE AFUA_4G13030)-RELATED"/>
    <property type="match status" value="1"/>
</dbReference>
<feature type="region of interest" description="Disordered" evidence="6">
    <location>
        <begin position="1"/>
        <end position="20"/>
    </location>
</feature>
<dbReference type="Gene3D" id="3.20.20.60">
    <property type="entry name" value="Phosphoenolpyruvate-binding domains"/>
    <property type="match status" value="1"/>
</dbReference>
<evidence type="ECO:0000256" key="1">
    <source>
        <dbReference type="ARBA" id="ARBA00001946"/>
    </source>
</evidence>
<evidence type="ECO:0000313" key="8">
    <source>
        <dbReference type="EMBL" id="HGU33192.1"/>
    </source>
</evidence>
<dbReference type="SUPFAM" id="SSF51621">
    <property type="entry name" value="Phosphoenolpyruvate/pyruvate domain"/>
    <property type="match status" value="1"/>
</dbReference>
<reference evidence="8" key="1">
    <citation type="journal article" date="2020" name="mSystems">
        <title>Genome- and Community-Level Interaction Insights into Carbon Utilization and Element Cycling Functions of Hydrothermarchaeota in Hydrothermal Sediment.</title>
        <authorList>
            <person name="Zhou Z."/>
            <person name="Liu Y."/>
            <person name="Xu W."/>
            <person name="Pan J."/>
            <person name="Luo Z.H."/>
            <person name="Li M."/>
        </authorList>
    </citation>
    <scope>NUCLEOTIDE SEQUENCE [LARGE SCALE GENOMIC DNA]</scope>
    <source>
        <strain evidence="8">SpSt-477</strain>
    </source>
</reference>
<dbReference type="AlphaFoldDB" id="A0A7C4RRS9"/>
<sequence length="313" mass="33796">MRLRRSTLSVPGHRQSMHDKAAASGADVIMLDLEDSVPVESKLDARRAVIRSICEKDWGKTLLTVRMNGIDTPFGYRDLIEVLEACADRIDAIVVPKVNHPGDIHFVSRLIDGIALHLVKELSVGIEATIESAEGMENVSAIAAASPRLKTLVFGIADYSASLGTRLVSISGHGENEADIYPGHRWHYAMCRIVNAARANGLLAIDSPYGHFRDLDGLAQAARMSCSLGFDGKWAIHPGQIETIHAIFTPTAEDINRAGRVLAAFDRARQEGRGAASLDGRMIDQATVRMAQQLWDQAAALGLTPPNGSSEAS</sequence>
<feature type="binding site" evidence="4">
    <location>
        <position position="66"/>
    </location>
    <ligand>
        <name>substrate</name>
    </ligand>
</feature>
<evidence type="ECO:0000259" key="7">
    <source>
        <dbReference type="Pfam" id="PF03328"/>
    </source>
</evidence>
<dbReference type="GO" id="GO:0006107">
    <property type="term" value="P:oxaloacetate metabolic process"/>
    <property type="evidence" value="ECO:0007669"/>
    <property type="project" value="TreeGrafter"/>
</dbReference>
<proteinExistence type="predicted"/>
<comment type="cofactor">
    <cofactor evidence="1">
        <name>Mg(2+)</name>
        <dbReference type="ChEBI" id="CHEBI:18420"/>
    </cofactor>
</comment>
<feature type="binding site" evidence="4">
    <location>
        <position position="131"/>
    </location>
    <ligand>
        <name>substrate</name>
    </ligand>
</feature>
<organism evidence="8">
    <name type="scientific">Desulfatirhabdium butyrativorans</name>
    <dbReference type="NCBI Taxonomy" id="340467"/>
    <lineage>
        <taxon>Bacteria</taxon>
        <taxon>Pseudomonadati</taxon>
        <taxon>Thermodesulfobacteriota</taxon>
        <taxon>Desulfobacteria</taxon>
        <taxon>Desulfobacterales</taxon>
        <taxon>Desulfatirhabdiaceae</taxon>
        <taxon>Desulfatirhabdium</taxon>
    </lineage>
</organism>
<evidence type="ECO:0000256" key="4">
    <source>
        <dbReference type="PIRSR" id="PIRSR015582-1"/>
    </source>
</evidence>
<protein>
    <submittedName>
        <fullName evidence="8">CoA ester lyase</fullName>
    </submittedName>
</protein>
<evidence type="ECO:0000256" key="2">
    <source>
        <dbReference type="ARBA" id="ARBA00022723"/>
    </source>
</evidence>
<evidence type="ECO:0000256" key="3">
    <source>
        <dbReference type="ARBA" id="ARBA00022842"/>
    </source>
</evidence>
<evidence type="ECO:0000256" key="6">
    <source>
        <dbReference type="SAM" id="MobiDB-lite"/>
    </source>
</evidence>
<dbReference type="InterPro" id="IPR005000">
    <property type="entry name" value="Aldolase/citrate-lyase_domain"/>
</dbReference>
<name>A0A7C4RRS9_9BACT</name>
<dbReference type="InterPro" id="IPR040442">
    <property type="entry name" value="Pyrv_kinase-like_dom_sf"/>
</dbReference>
<dbReference type="InterPro" id="IPR015813">
    <property type="entry name" value="Pyrv/PenolPyrv_kinase-like_dom"/>
</dbReference>
<evidence type="ECO:0000256" key="5">
    <source>
        <dbReference type="PIRSR" id="PIRSR015582-2"/>
    </source>
</evidence>
<dbReference type="Pfam" id="PF03328">
    <property type="entry name" value="HpcH_HpaI"/>
    <property type="match status" value="1"/>
</dbReference>
<accession>A0A7C4RRS9</accession>
<feature type="binding site" evidence="5">
    <location>
        <position position="131"/>
    </location>
    <ligand>
        <name>Mg(2+)</name>
        <dbReference type="ChEBI" id="CHEBI:18420"/>
    </ligand>
</feature>
<dbReference type="PANTHER" id="PTHR32308:SF10">
    <property type="entry name" value="CITRATE LYASE SUBUNIT BETA"/>
    <property type="match status" value="1"/>
</dbReference>
<dbReference type="PIRSF" id="PIRSF015582">
    <property type="entry name" value="Cit_lyase_B"/>
    <property type="match status" value="1"/>
</dbReference>
<keyword evidence="3 5" id="KW-0460">Magnesium</keyword>
<keyword evidence="8" id="KW-0456">Lyase</keyword>
<keyword evidence="2 5" id="KW-0479">Metal-binding</keyword>
<dbReference type="InterPro" id="IPR011206">
    <property type="entry name" value="Citrate_lyase_beta/mcl1/mcl2"/>
</dbReference>
<dbReference type="GO" id="GO:0016829">
    <property type="term" value="F:lyase activity"/>
    <property type="evidence" value="ECO:0007669"/>
    <property type="project" value="UniProtKB-KW"/>
</dbReference>
<feature type="binding site" evidence="5">
    <location>
        <position position="158"/>
    </location>
    <ligand>
        <name>Mg(2+)</name>
        <dbReference type="ChEBI" id="CHEBI:18420"/>
    </ligand>
</feature>
<comment type="caution">
    <text evidence="8">The sequence shown here is derived from an EMBL/GenBank/DDBJ whole genome shotgun (WGS) entry which is preliminary data.</text>
</comment>
<feature type="domain" description="HpcH/HpaI aldolase/citrate lyase" evidence="7">
    <location>
        <begin position="5"/>
        <end position="238"/>
    </location>
</feature>
<dbReference type="GO" id="GO:0000287">
    <property type="term" value="F:magnesium ion binding"/>
    <property type="evidence" value="ECO:0007669"/>
    <property type="project" value="TreeGrafter"/>
</dbReference>